<evidence type="ECO:0000256" key="2">
    <source>
        <dbReference type="SAM" id="SignalP"/>
    </source>
</evidence>
<keyword evidence="2" id="KW-0732">Signal</keyword>
<dbReference type="EMBL" id="JAAAUY010000465">
    <property type="protein sequence ID" value="KAF9329554.1"/>
    <property type="molecule type" value="Genomic_DNA"/>
</dbReference>
<comment type="caution">
    <text evidence="3">The sequence shown here is derived from an EMBL/GenBank/DDBJ whole genome shotgun (WGS) entry which is preliminary data.</text>
</comment>
<dbReference type="Proteomes" id="UP000696485">
    <property type="component" value="Unassembled WGS sequence"/>
</dbReference>
<keyword evidence="1" id="KW-0812">Transmembrane</keyword>
<keyword evidence="1" id="KW-0472">Membrane</keyword>
<feature type="transmembrane region" description="Helical" evidence="1">
    <location>
        <begin position="75"/>
        <end position="94"/>
    </location>
</feature>
<feature type="chain" id="PRO_5040484818" evidence="2">
    <location>
        <begin position="24"/>
        <end position="352"/>
    </location>
</feature>
<evidence type="ECO:0000256" key="1">
    <source>
        <dbReference type="SAM" id="Phobius"/>
    </source>
</evidence>
<sequence length="352" mass="38570">MSSSTRILTSISILSSLALLVHLLTSCAPYIEPLVYRCLLPRSLTPQDTHTRFPLLDRLTCALAAFYTDAHASPLGLLSLQLILNVFVSTVFLAHVEGSRRGAAWTLLACTPLAGFICTAVGGIGVYVPLMLVPLLIHHKATIESSPRANAVPLPRVYALLVALVINVAIQILAFVYPHDASFLGRAVAGQVLYSHLAWFLYTPLTVVFEKAILALVLTEQQQDLRARQVLLRVFYLLAGLNAGVHVASVLAFWHSGTSTRQVAQVFGYQFRAEHAEAASAYYLLWDMVGAAWGSLLWIVADAGSWWAAVLILALAPVVSPVAAMMVYAARREDRFLERFSTRRYDGKAKLQ</sequence>
<organism evidence="3 4">
    <name type="scientific">Podila minutissima</name>
    <dbReference type="NCBI Taxonomy" id="64525"/>
    <lineage>
        <taxon>Eukaryota</taxon>
        <taxon>Fungi</taxon>
        <taxon>Fungi incertae sedis</taxon>
        <taxon>Mucoromycota</taxon>
        <taxon>Mortierellomycotina</taxon>
        <taxon>Mortierellomycetes</taxon>
        <taxon>Mortierellales</taxon>
        <taxon>Mortierellaceae</taxon>
        <taxon>Podila</taxon>
    </lineage>
</organism>
<proteinExistence type="predicted"/>
<feature type="transmembrane region" description="Helical" evidence="1">
    <location>
        <begin position="230"/>
        <end position="254"/>
    </location>
</feature>
<feature type="signal peptide" evidence="2">
    <location>
        <begin position="1"/>
        <end position="23"/>
    </location>
</feature>
<feature type="transmembrane region" description="Helical" evidence="1">
    <location>
        <begin position="306"/>
        <end position="330"/>
    </location>
</feature>
<evidence type="ECO:0000313" key="3">
    <source>
        <dbReference type="EMBL" id="KAF9329554.1"/>
    </source>
</evidence>
<keyword evidence="1" id="KW-1133">Transmembrane helix</keyword>
<feature type="transmembrane region" description="Helical" evidence="1">
    <location>
        <begin position="157"/>
        <end position="177"/>
    </location>
</feature>
<evidence type="ECO:0000313" key="4">
    <source>
        <dbReference type="Proteomes" id="UP000696485"/>
    </source>
</evidence>
<protein>
    <submittedName>
        <fullName evidence="3">Uncharacterized protein</fullName>
    </submittedName>
</protein>
<accession>A0A9P5SHD8</accession>
<name>A0A9P5SHD8_9FUNG</name>
<dbReference type="PROSITE" id="PS51257">
    <property type="entry name" value="PROKAR_LIPOPROTEIN"/>
    <property type="match status" value="1"/>
</dbReference>
<feature type="transmembrane region" description="Helical" evidence="1">
    <location>
        <begin position="114"/>
        <end position="137"/>
    </location>
</feature>
<dbReference type="AlphaFoldDB" id="A0A9P5SHD8"/>
<feature type="transmembrane region" description="Helical" evidence="1">
    <location>
        <begin position="197"/>
        <end position="218"/>
    </location>
</feature>
<reference evidence="3" key="1">
    <citation type="journal article" date="2020" name="Fungal Divers.">
        <title>Resolving the Mortierellaceae phylogeny through synthesis of multi-gene phylogenetics and phylogenomics.</title>
        <authorList>
            <person name="Vandepol N."/>
            <person name="Liber J."/>
            <person name="Desiro A."/>
            <person name="Na H."/>
            <person name="Kennedy M."/>
            <person name="Barry K."/>
            <person name="Grigoriev I.V."/>
            <person name="Miller A.N."/>
            <person name="O'Donnell K."/>
            <person name="Stajich J.E."/>
            <person name="Bonito G."/>
        </authorList>
    </citation>
    <scope>NUCLEOTIDE SEQUENCE</scope>
    <source>
        <strain evidence="3">NVP1</strain>
    </source>
</reference>
<gene>
    <name evidence="3" type="ORF">BG006_007378</name>
</gene>
<keyword evidence="4" id="KW-1185">Reference proteome</keyword>